<evidence type="ECO:0000256" key="5">
    <source>
        <dbReference type="PROSITE-ProRule" id="PRU00723"/>
    </source>
</evidence>
<keyword evidence="9" id="KW-1185">Reference proteome</keyword>
<keyword evidence="1 5" id="KW-0479">Metal-binding</keyword>
<evidence type="ECO:0000256" key="2">
    <source>
        <dbReference type="ARBA" id="ARBA00022737"/>
    </source>
</evidence>
<evidence type="ECO:0000256" key="6">
    <source>
        <dbReference type="SAM" id="MobiDB-lite"/>
    </source>
</evidence>
<dbReference type="InterPro" id="IPR041367">
    <property type="entry name" value="Znf-CCCH_4"/>
</dbReference>
<name>A0A9Q0V5Z5_SALVM</name>
<comment type="caution">
    <text evidence="8">The sequence shown here is derived from an EMBL/GenBank/DDBJ whole genome shotgun (WGS) entry which is preliminary data.</text>
</comment>
<dbReference type="InterPro" id="IPR045124">
    <property type="entry name" value="Su(sable)-like"/>
</dbReference>
<feature type="domain" description="C3H1-type" evidence="7">
    <location>
        <begin position="544"/>
        <end position="567"/>
    </location>
</feature>
<feature type="compositionally biased region" description="Basic residues" evidence="6">
    <location>
        <begin position="442"/>
        <end position="470"/>
    </location>
</feature>
<feature type="region of interest" description="Disordered" evidence="6">
    <location>
        <begin position="424"/>
        <end position="470"/>
    </location>
</feature>
<dbReference type="PANTHER" id="PTHR13119:SF12">
    <property type="entry name" value="PROTEIN SUPPRESSOR OF SABLE"/>
    <property type="match status" value="1"/>
</dbReference>
<dbReference type="GO" id="GO:0045892">
    <property type="term" value="P:negative regulation of DNA-templated transcription"/>
    <property type="evidence" value="ECO:0007669"/>
    <property type="project" value="InterPro"/>
</dbReference>
<feature type="zinc finger region" description="C3H1-type" evidence="5">
    <location>
        <begin position="544"/>
        <end position="567"/>
    </location>
</feature>
<gene>
    <name evidence="8" type="ORF">OIU85_016808</name>
</gene>
<keyword evidence="3 5" id="KW-0863">Zinc-finger</keyword>
<dbReference type="AlphaFoldDB" id="A0A9Q0V5Z5"/>
<feature type="compositionally biased region" description="Polar residues" evidence="6">
    <location>
        <begin position="592"/>
        <end position="611"/>
    </location>
</feature>
<feature type="region of interest" description="Disordered" evidence="6">
    <location>
        <begin position="786"/>
        <end position="841"/>
    </location>
</feature>
<dbReference type="GO" id="GO:0003723">
    <property type="term" value="F:RNA binding"/>
    <property type="evidence" value="ECO:0007669"/>
    <property type="project" value="InterPro"/>
</dbReference>
<sequence length="1035" mass="113152">MEETPLFTFSLPRKSLLKSQTSRTLVRILSHPLLCQFVPPPPGDGGGGRPHELGNQACSGHAELCHESLLDKNGQERGFSDTQVVINEVENIMRIEEDENLVIDHTVCGTGLQGSDLIQAQRLLIDELKHLMKGNMELVCHDSSGPVANRNGNAAGDVVAVSNNQDEHFERHPNAIKECRGVGQLQLDEETLCQNKKISSEVSKPIDNCEKSSLSRTNGLEVNNEIQQKEIQPDKSVCADASMGYPPHMIEDGEIEEREVSGQFEVDDGSVDMFSEVAVVPQEKKVDEKQASEAIIDKNRLPINEKNEANKKDSWFSSLMVDTVENAKDRREVEAQQRFSSEMACKRKVVTYEDPILAEEGVWCKKQKKCHGVREQNEGSAAKDQKRVSRVKEQKKGNVANDGAGCPVVCPNNLALFTENSDQTASANQGIASKEKDAGLCSKKKRGPPSKEKKAKKKGKERKKRAEKNRQLGVKRLKLLPVLNLKPKSHCRHFLKGRCREGQKCKFSHDAIPLTKFEPCHHFARHKCMKGDNCPYDHQLSKYPCTNYASKGYCIRGESCMFSHKVPLQEDLSSTSNVSNVCTPKVKPPSLPSTSNSKRQPDISGTSNQTAKALPDSTGVISDDRHAALNVAKTAQNLPAPVPKGFSFLSGGKKSMVESSPKPSSPSLKSNVFVKVGNQIDQCASVTVQNCNEIPRKTPLVVAPKGINFLSFGKAPLDKCSSTVKLKSLAINRGNGVHLFSSKSFTVQEEASSSSNKDNSVLAGKGSQQSVSNVAHGLNKMLQKTESTAFQDASTDSLRRNPQAVHASVQESKIASNKHIESSAPQERLPASPLGSGQSSDQLALGCLKNKPLSTQKALMSTLAFAAKIESIMKMNQSTSGALAVSSMASKQNRDSTTPRGLQIDSEKASKLLDFLSGIGGETKNLIVLFFIQNFSARHSRCKPLSRGKFVAQVNIDGYVLKVIEANDFSLFLTFCYVFLGSTHSNEWAGNKLDGFSGWHHSLCFAALASVWRRTGACEIVSQLMSLKSKENVNG</sequence>
<dbReference type="EMBL" id="JAPFFL010000002">
    <property type="protein sequence ID" value="KAJ6742760.1"/>
    <property type="molecule type" value="Genomic_DNA"/>
</dbReference>
<keyword evidence="2" id="KW-0677">Repeat</keyword>
<feature type="zinc finger region" description="C3H1-type" evidence="5">
    <location>
        <begin position="485"/>
        <end position="512"/>
    </location>
</feature>
<evidence type="ECO:0000313" key="8">
    <source>
        <dbReference type="EMBL" id="KAJ6742760.1"/>
    </source>
</evidence>
<organism evidence="8 9">
    <name type="scientific">Salix viminalis</name>
    <name type="common">Common osier</name>
    <name type="synonym">Basket willow</name>
    <dbReference type="NCBI Taxonomy" id="40686"/>
    <lineage>
        <taxon>Eukaryota</taxon>
        <taxon>Viridiplantae</taxon>
        <taxon>Streptophyta</taxon>
        <taxon>Embryophyta</taxon>
        <taxon>Tracheophyta</taxon>
        <taxon>Spermatophyta</taxon>
        <taxon>Magnoliopsida</taxon>
        <taxon>eudicotyledons</taxon>
        <taxon>Gunneridae</taxon>
        <taxon>Pentapetalae</taxon>
        <taxon>rosids</taxon>
        <taxon>fabids</taxon>
        <taxon>Malpighiales</taxon>
        <taxon>Salicaceae</taxon>
        <taxon>Saliceae</taxon>
        <taxon>Salix</taxon>
    </lineage>
</organism>
<reference evidence="8" key="1">
    <citation type="submission" date="2022-11" db="EMBL/GenBank/DDBJ databases">
        <authorList>
            <person name="Hyden B.L."/>
            <person name="Feng K."/>
            <person name="Yates T."/>
            <person name="Jawdy S."/>
            <person name="Smart L.B."/>
            <person name="Muchero W."/>
        </authorList>
    </citation>
    <scope>NUCLEOTIDE SEQUENCE</scope>
    <source>
        <tissue evidence="8">Shoot tip</tissue>
    </source>
</reference>
<reference evidence="8" key="2">
    <citation type="journal article" date="2023" name="Int. J. Mol. Sci.">
        <title>De Novo Assembly and Annotation of 11 Diverse Shrub Willow (Salix) Genomes Reveals Novel Gene Organization in Sex-Linked Regions.</title>
        <authorList>
            <person name="Hyden B."/>
            <person name="Feng K."/>
            <person name="Yates T.B."/>
            <person name="Jawdy S."/>
            <person name="Cereghino C."/>
            <person name="Smart L.B."/>
            <person name="Muchero W."/>
        </authorList>
    </citation>
    <scope>NUCLEOTIDE SEQUENCE [LARGE SCALE GENOMIC DNA]</scope>
    <source>
        <tissue evidence="8">Shoot tip</tissue>
    </source>
</reference>
<dbReference type="Proteomes" id="UP001151529">
    <property type="component" value="Chromosome 6"/>
</dbReference>
<dbReference type="SUPFAM" id="SSF90229">
    <property type="entry name" value="CCCH zinc finger"/>
    <property type="match status" value="2"/>
</dbReference>
<dbReference type="OrthoDB" id="411372at2759"/>
<feature type="domain" description="C3H1-type" evidence="7">
    <location>
        <begin position="514"/>
        <end position="541"/>
    </location>
</feature>
<dbReference type="PANTHER" id="PTHR13119">
    <property type="entry name" value="ZINC FINGER CCCH DOMAIN-CONTAINING PROTEI"/>
    <property type="match status" value="1"/>
</dbReference>
<protein>
    <submittedName>
        <fullName evidence="8">PROTEIN SUPPRESSOR OF SABLE</fullName>
    </submittedName>
</protein>
<feature type="compositionally biased region" description="Basic and acidic residues" evidence="6">
    <location>
        <begin position="373"/>
        <end position="396"/>
    </location>
</feature>
<dbReference type="GO" id="GO:0008270">
    <property type="term" value="F:zinc ion binding"/>
    <property type="evidence" value="ECO:0007669"/>
    <property type="project" value="UniProtKB-KW"/>
</dbReference>
<evidence type="ECO:0000256" key="3">
    <source>
        <dbReference type="ARBA" id="ARBA00022771"/>
    </source>
</evidence>
<feature type="domain" description="C3H1-type" evidence="7">
    <location>
        <begin position="485"/>
        <end position="512"/>
    </location>
</feature>
<accession>A0A9Q0V5Z5</accession>
<evidence type="ECO:0000259" key="7">
    <source>
        <dbReference type="PROSITE" id="PS50103"/>
    </source>
</evidence>
<feature type="compositionally biased region" description="Polar residues" evidence="6">
    <location>
        <begin position="786"/>
        <end position="796"/>
    </location>
</feature>
<proteinExistence type="predicted"/>
<evidence type="ECO:0000256" key="1">
    <source>
        <dbReference type="ARBA" id="ARBA00022723"/>
    </source>
</evidence>
<dbReference type="SMART" id="SM00356">
    <property type="entry name" value="ZnF_C3H1"/>
    <property type="match status" value="3"/>
</dbReference>
<feature type="zinc finger region" description="C3H1-type" evidence="5">
    <location>
        <begin position="514"/>
        <end position="541"/>
    </location>
</feature>
<dbReference type="GO" id="GO:0005634">
    <property type="term" value="C:nucleus"/>
    <property type="evidence" value="ECO:0007669"/>
    <property type="project" value="TreeGrafter"/>
</dbReference>
<dbReference type="Gene3D" id="2.30.30.1190">
    <property type="match status" value="1"/>
</dbReference>
<dbReference type="InterPro" id="IPR036855">
    <property type="entry name" value="Znf_CCCH_sf"/>
</dbReference>
<keyword evidence="4 5" id="KW-0862">Zinc</keyword>
<evidence type="ECO:0000313" key="9">
    <source>
        <dbReference type="Proteomes" id="UP001151529"/>
    </source>
</evidence>
<evidence type="ECO:0000256" key="4">
    <source>
        <dbReference type="ARBA" id="ARBA00022833"/>
    </source>
</evidence>
<dbReference type="PROSITE" id="PS50103">
    <property type="entry name" value="ZF_C3H1"/>
    <property type="match status" value="3"/>
</dbReference>
<dbReference type="Gene3D" id="3.30.1370.210">
    <property type="match status" value="1"/>
</dbReference>
<feature type="region of interest" description="Disordered" evidence="6">
    <location>
        <begin position="373"/>
        <end position="399"/>
    </location>
</feature>
<feature type="region of interest" description="Disordered" evidence="6">
    <location>
        <begin position="575"/>
        <end position="619"/>
    </location>
</feature>
<dbReference type="Pfam" id="PF18044">
    <property type="entry name" value="zf-CCCH_4"/>
    <property type="match status" value="1"/>
</dbReference>
<dbReference type="InterPro" id="IPR000571">
    <property type="entry name" value="Znf_CCCH"/>
</dbReference>